<dbReference type="SUPFAM" id="SSF51735">
    <property type="entry name" value="NAD(P)-binding Rossmann-fold domains"/>
    <property type="match status" value="1"/>
</dbReference>
<dbReference type="GO" id="GO:0004477">
    <property type="term" value="F:methenyltetrahydrofolate cyclohydrolase activity"/>
    <property type="evidence" value="ECO:0007669"/>
    <property type="project" value="UniProtKB-EC"/>
</dbReference>
<protein>
    <recommendedName>
        <fullName evidence="1">methenyltetrahydrofolate cyclohydrolase</fullName>
        <ecNumber evidence="1">3.5.4.9</ecNumber>
    </recommendedName>
</protein>
<dbReference type="AlphaFoldDB" id="A0A0G1UN23"/>
<evidence type="ECO:0000313" key="3">
    <source>
        <dbReference type="EMBL" id="KKU95506.1"/>
    </source>
</evidence>
<dbReference type="InterPro" id="IPR020631">
    <property type="entry name" value="THF_DH/CycHdrlase_NAD-bd_dom"/>
</dbReference>
<dbReference type="Proteomes" id="UP000034661">
    <property type="component" value="Unassembled WGS sequence"/>
</dbReference>
<keyword evidence="3" id="KW-0378">Hydrolase</keyword>
<feature type="domain" description="Tetrahydrofolate dehydrogenase/cyclohydrolase NAD(P)-binding" evidence="2">
    <location>
        <begin position="156"/>
        <end position="229"/>
    </location>
</feature>
<name>A0A0G1UN23_9BACT</name>
<dbReference type="EC" id="3.5.4.9" evidence="1"/>
<sequence length="235" mass="25383">LMKFDGRKFAEGIISMLPKKKAKLAIFLDPSNVSGAKYVEKKVEVGKRLGVEIVMNKIDGDEDGIIVQLPHPRAKELITNISPEKDVDGLREDSLYLPAVVRAIVEILYNSPSDPPLKLRGGRKGVILIVGCHGFVGRKLMQVFPNAVGMDKEDFDIEKIKTANVVISCTGQVGLIQSDMVCDGLVAIDVGYPEAEFTPEALAKASFYTPVPGGVGPVTVAMLFKNLLEGTGECL</sequence>
<dbReference type="Gene3D" id="3.40.50.10860">
    <property type="entry name" value="Leucine Dehydrogenase, chain A, domain 1"/>
    <property type="match status" value="1"/>
</dbReference>
<reference evidence="3 4" key="1">
    <citation type="journal article" date="2015" name="Nature">
        <title>rRNA introns, odd ribosomes, and small enigmatic genomes across a large radiation of phyla.</title>
        <authorList>
            <person name="Brown C.T."/>
            <person name="Hug L.A."/>
            <person name="Thomas B.C."/>
            <person name="Sharon I."/>
            <person name="Castelle C.J."/>
            <person name="Singh A."/>
            <person name="Wilkins M.J."/>
            <person name="Williams K.H."/>
            <person name="Banfield J.F."/>
        </authorList>
    </citation>
    <scope>NUCLEOTIDE SEQUENCE [LARGE SCALE GENOMIC DNA]</scope>
</reference>
<proteinExistence type="predicted"/>
<evidence type="ECO:0000256" key="1">
    <source>
        <dbReference type="ARBA" id="ARBA00012776"/>
    </source>
</evidence>
<dbReference type="InterPro" id="IPR036291">
    <property type="entry name" value="NAD(P)-bd_dom_sf"/>
</dbReference>
<dbReference type="PANTHER" id="PTHR48099:SF5">
    <property type="entry name" value="C-1-TETRAHYDROFOLATE SYNTHASE, CYTOPLASMIC"/>
    <property type="match status" value="1"/>
</dbReference>
<evidence type="ECO:0000313" key="4">
    <source>
        <dbReference type="Proteomes" id="UP000034661"/>
    </source>
</evidence>
<dbReference type="PATRIC" id="fig|1618439.3.peg.450"/>
<feature type="non-terminal residue" evidence="3">
    <location>
        <position position="1"/>
    </location>
</feature>
<evidence type="ECO:0000259" key="2">
    <source>
        <dbReference type="Pfam" id="PF02882"/>
    </source>
</evidence>
<dbReference type="InterPro" id="IPR046346">
    <property type="entry name" value="Aminoacid_DH-like_N_sf"/>
</dbReference>
<accession>A0A0G1UN23</accession>
<dbReference type="EMBL" id="LCPJ01000015">
    <property type="protein sequence ID" value="KKU95506.1"/>
    <property type="molecule type" value="Genomic_DNA"/>
</dbReference>
<dbReference type="SUPFAM" id="SSF53223">
    <property type="entry name" value="Aminoacid dehydrogenase-like, N-terminal domain"/>
    <property type="match status" value="1"/>
</dbReference>
<organism evidence="3 4">
    <name type="scientific">Candidatus Gottesmanbacteria bacterium GW2011_GWA1_48_13</name>
    <dbReference type="NCBI Taxonomy" id="1618439"/>
    <lineage>
        <taxon>Bacteria</taxon>
        <taxon>Candidatus Gottesmaniibacteriota</taxon>
    </lineage>
</organism>
<gene>
    <name evidence="3" type="ORF">UY27_C0015G0012</name>
</gene>
<comment type="caution">
    <text evidence="3">The sequence shown here is derived from an EMBL/GenBank/DDBJ whole genome shotgun (WGS) entry which is preliminary data.</text>
</comment>
<dbReference type="GO" id="GO:0004488">
    <property type="term" value="F:methylenetetrahydrofolate dehydrogenase (NADP+) activity"/>
    <property type="evidence" value="ECO:0007669"/>
    <property type="project" value="InterPro"/>
</dbReference>
<dbReference type="GO" id="GO:0035999">
    <property type="term" value="P:tetrahydrofolate interconversion"/>
    <property type="evidence" value="ECO:0007669"/>
    <property type="project" value="TreeGrafter"/>
</dbReference>
<dbReference type="GO" id="GO:0005829">
    <property type="term" value="C:cytosol"/>
    <property type="evidence" value="ECO:0007669"/>
    <property type="project" value="TreeGrafter"/>
</dbReference>
<dbReference type="Gene3D" id="3.40.50.720">
    <property type="entry name" value="NAD(P)-binding Rossmann-like Domain"/>
    <property type="match status" value="1"/>
</dbReference>
<dbReference type="Pfam" id="PF02882">
    <property type="entry name" value="THF_DHG_CYH_C"/>
    <property type="match status" value="1"/>
</dbReference>
<dbReference type="PANTHER" id="PTHR48099">
    <property type="entry name" value="C-1-TETRAHYDROFOLATE SYNTHASE, CYTOPLASMIC-RELATED"/>
    <property type="match status" value="1"/>
</dbReference>